<dbReference type="NCBIfam" id="TIGR00338">
    <property type="entry name" value="serB"/>
    <property type="match status" value="1"/>
</dbReference>
<keyword evidence="5" id="KW-0028">Amino-acid biosynthesis</keyword>
<dbReference type="GO" id="GO:0006564">
    <property type="term" value="P:L-serine biosynthetic process"/>
    <property type="evidence" value="ECO:0007669"/>
    <property type="project" value="UniProtKB-KW"/>
</dbReference>
<keyword evidence="6" id="KW-0479">Metal-binding</keyword>
<evidence type="ECO:0000256" key="8">
    <source>
        <dbReference type="ARBA" id="ARBA00022842"/>
    </source>
</evidence>
<accession>A0A1W1BNY0</accession>
<evidence type="ECO:0000256" key="9">
    <source>
        <dbReference type="ARBA" id="ARBA00023299"/>
    </source>
</evidence>
<dbReference type="UniPathway" id="UPA00135">
    <property type="reaction ID" value="UER00198"/>
</dbReference>
<dbReference type="GO" id="GO:0000287">
    <property type="term" value="F:magnesium ion binding"/>
    <property type="evidence" value="ECO:0007669"/>
    <property type="project" value="TreeGrafter"/>
</dbReference>
<proteinExistence type="inferred from homology"/>
<comment type="cofactor">
    <cofactor evidence="1">
        <name>Mg(2+)</name>
        <dbReference type="ChEBI" id="CHEBI:18420"/>
    </cofactor>
</comment>
<gene>
    <name evidence="11" type="ORF">MNB_SV-9-48</name>
</gene>
<name>A0A1W1BNY0_9ZZZZ</name>
<dbReference type="Gene3D" id="3.40.50.1000">
    <property type="entry name" value="HAD superfamily/HAD-like"/>
    <property type="match status" value="1"/>
</dbReference>
<dbReference type="SFLD" id="SFLDF00029">
    <property type="entry name" value="phosphoserine_phosphatase"/>
    <property type="match status" value="1"/>
</dbReference>
<dbReference type="PANTHER" id="PTHR43344:SF2">
    <property type="entry name" value="PHOSPHOSERINE PHOSPHATASE"/>
    <property type="match status" value="1"/>
</dbReference>
<dbReference type="InterPro" id="IPR004469">
    <property type="entry name" value="PSP"/>
</dbReference>
<dbReference type="NCBIfam" id="TIGR01488">
    <property type="entry name" value="HAD-SF-IB"/>
    <property type="match status" value="1"/>
</dbReference>
<evidence type="ECO:0000256" key="3">
    <source>
        <dbReference type="ARBA" id="ARBA00009184"/>
    </source>
</evidence>
<dbReference type="InterPro" id="IPR036412">
    <property type="entry name" value="HAD-like_sf"/>
</dbReference>
<evidence type="ECO:0000256" key="2">
    <source>
        <dbReference type="ARBA" id="ARBA00005135"/>
    </source>
</evidence>
<sequence length="210" mass="22983">MKLAVFDFDSTLMDGETIDFLAEPLGLEDKVAHITKRAMAGELDFFESLIERVSLLNGLSVDEVNRICSDLPMMRGAKEVVAELKKQDYKVVCFSGGFRNATTPACKNLGIDADFSNILHSENGVLTGRVGGDMMFDFSKGDMIVRLQNILGISERNTLVVGDGANDLSMFKHAGTRVAFGANHILQKEATDIIDSGDLRDIFDCIPLTK</sequence>
<keyword evidence="8" id="KW-0460">Magnesium</keyword>
<dbReference type="PANTHER" id="PTHR43344">
    <property type="entry name" value="PHOSPHOSERINE PHOSPHATASE"/>
    <property type="match status" value="1"/>
</dbReference>
<evidence type="ECO:0000256" key="6">
    <source>
        <dbReference type="ARBA" id="ARBA00022723"/>
    </source>
</evidence>
<evidence type="ECO:0000256" key="1">
    <source>
        <dbReference type="ARBA" id="ARBA00001946"/>
    </source>
</evidence>
<evidence type="ECO:0000256" key="4">
    <source>
        <dbReference type="ARBA" id="ARBA00012640"/>
    </source>
</evidence>
<dbReference type="Pfam" id="PF00702">
    <property type="entry name" value="Hydrolase"/>
    <property type="match status" value="1"/>
</dbReference>
<dbReference type="InterPro" id="IPR050582">
    <property type="entry name" value="HAD-like_SerB"/>
</dbReference>
<evidence type="ECO:0000256" key="7">
    <source>
        <dbReference type="ARBA" id="ARBA00022801"/>
    </source>
</evidence>
<dbReference type="AlphaFoldDB" id="A0A1W1BNY0"/>
<dbReference type="SFLD" id="SFLDG01137">
    <property type="entry name" value="C1.6.1:_Phosphoserine_Phosphat"/>
    <property type="match status" value="1"/>
</dbReference>
<dbReference type="SFLD" id="SFLDG01136">
    <property type="entry name" value="C1.6:_Phosphoserine_Phosphatas"/>
    <property type="match status" value="1"/>
</dbReference>
<comment type="similarity">
    <text evidence="3">Belongs to the HAD-like hydrolase superfamily. SerB family.</text>
</comment>
<dbReference type="SUPFAM" id="SSF56784">
    <property type="entry name" value="HAD-like"/>
    <property type="match status" value="1"/>
</dbReference>
<evidence type="ECO:0000313" key="11">
    <source>
        <dbReference type="EMBL" id="SFV55196.1"/>
    </source>
</evidence>
<dbReference type="EC" id="3.1.3.3" evidence="4"/>
<evidence type="ECO:0000256" key="5">
    <source>
        <dbReference type="ARBA" id="ARBA00022605"/>
    </source>
</evidence>
<organism evidence="11">
    <name type="scientific">hydrothermal vent metagenome</name>
    <dbReference type="NCBI Taxonomy" id="652676"/>
    <lineage>
        <taxon>unclassified sequences</taxon>
        <taxon>metagenomes</taxon>
        <taxon>ecological metagenomes</taxon>
    </lineage>
</organism>
<keyword evidence="7 11" id="KW-0378">Hydrolase</keyword>
<comment type="pathway">
    <text evidence="2">Amino-acid biosynthesis; L-serine biosynthesis; L-serine from 3-phospho-D-glycerate: step 3/3.</text>
</comment>
<evidence type="ECO:0000256" key="10">
    <source>
        <dbReference type="ARBA" id="ARBA00031693"/>
    </source>
</evidence>
<dbReference type="SFLD" id="SFLDG01129">
    <property type="entry name" value="C1.5:_HAD__Beta-PGM__Phosphata"/>
    <property type="match status" value="1"/>
</dbReference>
<dbReference type="EMBL" id="FPHG01000027">
    <property type="protein sequence ID" value="SFV55196.1"/>
    <property type="molecule type" value="Genomic_DNA"/>
</dbReference>
<protein>
    <recommendedName>
        <fullName evidence="4">phosphoserine phosphatase</fullName>
        <ecNumber evidence="4">3.1.3.3</ecNumber>
    </recommendedName>
    <alternativeName>
        <fullName evidence="10">O-phosphoserine phosphohydrolase</fullName>
    </alternativeName>
</protein>
<dbReference type="InterPro" id="IPR023214">
    <property type="entry name" value="HAD_sf"/>
</dbReference>
<dbReference type="GO" id="GO:0036424">
    <property type="term" value="F:L-phosphoserine phosphatase activity"/>
    <property type="evidence" value="ECO:0007669"/>
    <property type="project" value="InterPro"/>
</dbReference>
<dbReference type="SFLD" id="SFLDS00003">
    <property type="entry name" value="Haloacid_Dehalogenase"/>
    <property type="match status" value="2"/>
</dbReference>
<dbReference type="GO" id="GO:0005737">
    <property type="term" value="C:cytoplasm"/>
    <property type="evidence" value="ECO:0007669"/>
    <property type="project" value="TreeGrafter"/>
</dbReference>
<keyword evidence="9" id="KW-0718">Serine biosynthesis</keyword>
<reference evidence="11" key="1">
    <citation type="submission" date="2016-10" db="EMBL/GenBank/DDBJ databases">
        <authorList>
            <person name="de Groot N.N."/>
        </authorList>
    </citation>
    <scope>NUCLEOTIDE SEQUENCE</scope>
</reference>